<comment type="similarity">
    <text evidence="7">Belongs to the binding-protein-dependent transport system permease family.</text>
</comment>
<dbReference type="CDD" id="cd06261">
    <property type="entry name" value="TM_PBP2"/>
    <property type="match status" value="1"/>
</dbReference>
<evidence type="ECO:0000256" key="2">
    <source>
        <dbReference type="ARBA" id="ARBA00022448"/>
    </source>
</evidence>
<evidence type="ECO:0000313" key="10">
    <source>
        <dbReference type="Proteomes" id="UP000694001"/>
    </source>
</evidence>
<evidence type="ECO:0000259" key="8">
    <source>
        <dbReference type="PROSITE" id="PS50928"/>
    </source>
</evidence>
<name>A0A975U3S5_9PROT</name>
<feature type="transmembrane region" description="Helical" evidence="7">
    <location>
        <begin position="124"/>
        <end position="149"/>
    </location>
</feature>
<dbReference type="EMBL" id="CP076448">
    <property type="protein sequence ID" value="QXM25754.1"/>
    <property type="molecule type" value="Genomic_DNA"/>
</dbReference>
<feature type="domain" description="ABC transmembrane type-1" evidence="8">
    <location>
        <begin position="89"/>
        <end position="280"/>
    </location>
</feature>
<dbReference type="PANTHER" id="PTHR32243:SF18">
    <property type="entry name" value="INNER MEMBRANE ABC TRANSPORTER PERMEASE PROTEIN YCJP"/>
    <property type="match status" value="1"/>
</dbReference>
<organism evidence="9 10">
    <name type="scientific">Elioraea tepida</name>
    <dbReference type="NCBI Taxonomy" id="2843330"/>
    <lineage>
        <taxon>Bacteria</taxon>
        <taxon>Pseudomonadati</taxon>
        <taxon>Pseudomonadota</taxon>
        <taxon>Alphaproteobacteria</taxon>
        <taxon>Acetobacterales</taxon>
        <taxon>Elioraeaceae</taxon>
        <taxon>Elioraea</taxon>
    </lineage>
</organism>
<keyword evidence="10" id="KW-1185">Reference proteome</keyword>
<comment type="subcellular location">
    <subcellularLocation>
        <location evidence="1 7">Cell membrane</location>
        <topology evidence="1 7">Multi-pass membrane protein</topology>
    </subcellularLocation>
</comment>
<dbReference type="Pfam" id="PF00528">
    <property type="entry name" value="BPD_transp_1"/>
    <property type="match status" value="1"/>
</dbReference>
<protein>
    <submittedName>
        <fullName evidence="9">Carbohydrate ABC transporter permease</fullName>
    </submittedName>
</protein>
<keyword evidence="2 7" id="KW-0813">Transport</keyword>
<sequence>MTTRALLGRALLYGLLLAVTFVVCFPLLWAFFTSVKPKDEIFAWPPTLLPEAWTLENDRALFAGKDAYFQAGGATATAMPPSAFFLDWFLNSVVVALGTTAISTVVSTLAAYSLTRFRFPGQRAVPYLALVGYMVPSIIFVFPMFLVMVELRLTDTLLSLVLGYVCITLPFCMWLMWAFFRGVPVEIEEAALVDGASRLRVFFEIVLPTAWPGIVAAAIFSLIVSWNDYLFGRGFMNSMENLPLTVGVMHFFDGTHVDLGLMMASSVLMTVPMAILFALLQRHLVAGFGAGAVKG</sequence>
<dbReference type="AlphaFoldDB" id="A0A975U3S5"/>
<proteinExistence type="inferred from homology"/>
<accession>A0A975U3S5</accession>
<feature type="transmembrane region" description="Helical" evidence="7">
    <location>
        <begin position="12"/>
        <end position="32"/>
    </location>
</feature>
<dbReference type="GO" id="GO:0005886">
    <property type="term" value="C:plasma membrane"/>
    <property type="evidence" value="ECO:0007669"/>
    <property type="project" value="UniProtKB-SubCell"/>
</dbReference>
<keyword evidence="5 7" id="KW-1133">Transmembrane helix</keyword>
<dbReference type="RefSeq" id="WP_218286806.1">
    <property type="nucleotide sequence ID" value="NZ_CP076448.1"/>
</dbReference>
<keyword evidence="6 7" id="KW-0472">Membrane</keyword>
<evidence type="ECO:0000256" key="7">
    <source>
        <dbReference type="RuleBase" id="RU363032"/>
    </source>
</evidence>
<feature type="transmembrane region" description="Helical" evidence="7">
    <location>
        <begin position="161"/>
        <end position="180"/>
    </location>
</feature>
<keyword evidence="4 7" id="KW-0812">Transmembrane</keyword>
<feature type="transmembrane region" description="Helical" evidence="7">
    <location>
        <begin position="259"/>
        <end position="280"/>
    </location>
</feature>
<dbReference type="Proteomes" id="UP000694001">
    <property type="component" value="Chromosome"/>
</dbReference>
<evidence type="ECO:0000256" key="6">
    <source>
        <dbReference type="ARBA" id="ARBA00023136"/>
    </source>
</evidence>
<dbReference type="GO" id="GO:0055085">
    <property type="term" value="P:transmembrane transport"/>
    <property type="evidence" value="ECO:0007669"/>
    <property type="project" value="InterPro"/>
</dbReference>
<reference evidence="9" key="1">
    <citation type="submission" date="2021-06" db="EMBL/GenBank/DDBJ databases">
        <title>Elioraea tepida, sp. nov., a moderately thermophilic aerobic anoxygenic phototrophic bacterium isolated from an alkaline siliceous hot spring mat community in Yellowstone National Park, WY, USA.</title>
        <authorList>
            <person name="Saini M.K."/>
            <person name="Yoshida S."/>
            <person name="Sebastian A."/>
            <person name="Hirose S."/>
            <person name="Hara E."/>
            <person name="Tamaki H."/>
            <person name="Soulier N.T."/>
            <person name="Albert I."/>
            <person name="Hanada S."/>
            <person name="Bryant D.A."/>
            <person name="Tank M."/>
        </authorList>
    </citation>
    <scope>NUCLEOTIDE SEQUENCE</scope>
    <source>
        <strain evidence="9">MS-P2</strain>
    </source>
</reference>
<dbReference type="InterPro" id="IPR050901">
    <property type="entry name" value="BP-dep_ABC_trans_perm"/>
</dbReference>
<evidence type="ECO:0000313" key="9">
    <source>
        <dbReference type="EMBL" id="QXM25754.1"/>
    </source>
</evidence>
<keyword evidence="3" id="KW-1003">Cell membrane</keyword>
<evidence type="ECO:0000256" key="4">
    <source>
        <dbReference type="ARBA" id="ARBA00022692"/>
    </source>
</evidence>
<evidence type="ECO:0000256" key="5">
    <source>
        <dbReference type="ARBA" id="ARBA00022989"/>
    </source>
</evidence>
<feature type="transmembrane region" description="Helical" evidence="7">
    <location>
        <begin position="88"/>
        <end position="112"/>
    </location>
</feature>
<feature type="transmembrane region" description="Helical" evidence="7">
    <location>
        <begin position="201"/>
        <end position="226"/>
    </location>
</feature>
<dbReference type="KEGG" id="elio:KO353_05995"/>
<evidence type="ECO:0000256" key="1">
    <source>
        <dbReference type="ARBA" id="ARBA00004651"/>
    </source>
</evidence>
<gene>
    <name evidence="9" type="ORF">KO353_05995</name>
</gene>
<dbReference type="PROSITE" id="PS50928">
    <property type="entry name" value="ABC_TM1"/>
    <property type="match status" value="1"/>
</dbReference>
<dbReference type="PANTHER" id="PTHR32243">
    <property type="entry name" value="MALTOSE TRANSPORT SYSTEM PERMEASE-RELATED"/>
    <property type="match status" value="1"/>
</dbReference>
<evidence type="ECO:0000256" key="3">
    <source>
        <dbReference type="ARBA" id="ARBA00022475"/>
    </source>
</evidence>
<dbReference type="InterPro" id="IPR000515">
    <property type="entry name" value="MetI-like"/>
</dbReference>